<keyword evidence="1" id="KW-0175">Coiled coil</keyword>
<comment type="caution">
    <text evidence="3">The sequence shown here is derived from an EMBL/GenBank/DDBJ whole genome shotgun (WGS) entry which is preliminary data.</text>
</comment>
<name>A0A832XLX7_9ARCH</name>
<proteinExistence type="predicted"/>
<organism evidence="3 4">
    <name type="scientific">Candidatus Naiadarchaeum limnaeum</name>
    <dbReference type="NCBI Taxonomy" id="2756139"/>
    <lineage>
        <taxon>Archaea</taxon>
        <taxon>Candidatus Undinarchaeota</taxon>
        <taxon>Candidatus Undinarchaeia</taxon>
        <taxon>Candidatus Naiadarchaeales</taxon>
        <taxon>Candidatus Naiadarchaeaceae</taxon>
        <taxon>Candidatus Naiadarchaeum</taxon>
    </lineage>
</organism>
<dbReference type="Proteomes" id="UP000646946">
    <property type="component" value="Unassembled WGS sequence"/>
</dbReference>
<keyword evidence="4" id="KW-1185">Reference proteome</keyword>
<evidence type="ECO:0000256" key="1">
    <source>
        <dbReference type="SAM" id="Coils"/>
    </source>
</evidence>
<reference evidence="3 4" key="1">
    <citation type="journal article" name="Nat. Commun.">
        <title>Undinarchaeota illuminate DPANN phylogeny and the impact of gene transfer on archaeal evolution.</title>
        <authorList>
            <person name="Dombrowski N."/>
            <person name="Williams T.A."/>
            <person name="Sun J."/>
            <person name="Woodcroft B.J."/>
            <person name="Lee J.H."/>
            <person name="Minh B.Q."/>
            <person name="Rinke C."/>
            <person name="Spang A."/>
        </authorList>
    </citation>
    <scope>NUCLEOTIDE SEQUENCE [LARGE SCALE GENOMIC DNA]</scope>
    <source>
        <strain evidence="3">MAG_bin1129</strain>
    </source>
</reference>
<evidence type="ECO:0000313" key="4">
    <source>
        <dbReference type="Proteomes" id="UP000646946"/>
    </source>
</evidence>
<feature type="coiled-coil region" evidence="1">
    <location>
        <begin position="221"/>
        <end position="248"/>
    </location>
</feature>
<evidence type="ECO:0000313" key="3">
    <source>
        <dbReference type="EMBL" id="HIK00473.1"/>
    </source>
</evidence>
<dbReference type="EMBL" id="DVAB01000024">
    <property type="protein sequence ID" value="HIK00473.1"/>
    <property type="molecule type" value="Genomic_DNA"/>
</dbReference>
<protein>
    <submittedName>
        <fullName evidence="3">Uncharacterized protein</fullName>
    </submittedName>
</protein>
<dbReference type="AlphaFoldDB" id="A0A832XLX7"/>
<gene>
    <name evidence="3" type="ORF">H1016_02965</name>
</gene>
<feature type="region of interest" description="Disordered" evidence="2">
    <location>
        <begin position="109"/>
        <end position="135"/>
    </location>
</feature>
<evidence type="ECO:0000256" key="2">
    <source>
        <dbReference type="SAM" id="MobiDB-lite"/>
    </source>
</evidence>
<sequence>MPSKIETGIDKFVEEIQKRGKLTFKEAASVLGISEEKVEEWANLLSQHKEETGIEIKYPAFGEPEIVATELKKEVAVQEKIEEIKEGKDELEDILEKYTEGKIPEAIEKAKVGGPAKKPEEEKETPKAVERGVAEKEVQEVEQRLGEIKQVEAVIEKLEKVASDIEKEVEHAESEEKELEKNIQDAKHRLSTLKKAIFLLVDAMKKKVEDAKKTEMGIHVIRSMKEDLKRIEVEIKSVESQTKKYEQSKIKIKLLKTLEGVLQGGKKSRR</sequence>
<accession>A0A832XLX7</accession>